<dbReference type="InterPro" id="IPR018247">
    <property type="entry name" value="EF_Hand_1_Ca_BS"/>
</dbReference>
<evidence type="ECO:0000313" key="2">
    <source>
        <dbReference type="EMBL" id="SVD51721.1"/>
    </source>
</evidence>
<feature type="domain" description="Dockerin" evidence="1">
    <location>
        <begin position="28"/>
        <end position="85"/>
    </location>
</feature>
<dbReference type="AlphaFoldDB" id="A0A382W0P9"/>
<dbReference type="InterPro" id="IPR002105">
    <property type="entry name" value="Dockerin_1_rpt"/>
</dbReference>
<dbReference type="PROSITE" id="PS51766">
    <property type="entry name" value="DOCKERIN"/>
    <property type="match status" value="1"/>
</dbReference>
<dbReference type="GO" id="GO:0004553">
    <property type="term" value="F:hydrolase activity, hydrolyzing O-glycosyl compounds"/>
    <property type="evidence" value="ECO:0007669"/>
    <property type="project" value="InterPro"/>
</dbReference>
<proteinExistence type="predicted"/>
<organism evidence="2">
    <name type="scientific">marine metagenome</name>
    <dbReference type="NCBI Taxonomy" id="408172"/>
    <lineage>
        <taxon>unclassified sequences</taxon>
        <taxon>metagenomes</taxon>
        <taxon>ecological metagenomes</taxon>
    </lineage>
</organism>
<reference evidence="2" key="1">
    <citation type="submission" date="2018-05" db="EMBL/GenBank/DDBJ databases">
        <authorList>
            <person name="Lanie J.A."/>
            <person name="Ng W.-L."/>
            <person name="Kazmierczak K.M."/>
            <person name="Andrzejewski T.M."/>
            <person name="Davidsen T.M."/>
            <person name="Wayne K.J."/>
            <person name="Tettelin H."/>
            <person name="Glass J.I."/>
            <person name="Rusch D."/>
            <person name="Podicherti R."/>
            <person name="Tsui H.-C.T."/>
            <person name="Winkler M.E."/>
        </authorList>
    </citation>
    <scope>NUCLEOTIDE SEQUENCE</scope>
</reference>
<dbReference type="Pfam" id="PF00404">
    <property type="entry name" value="Dockerin_1"/>
    <property type="match status" value="1"/>
</dbReference>
<dbReference type="InterPro" id="IPR016134">
    <property type="entry name" value="Dockerin_dom"/>
</dbReference>
<dbReference type="GO" id="GO:0000272">
    <property type="term" value="P:polysaccharide catabolic process"/>
    <property type="evidence" value="ECO:0007669"/>
    <property type="project" value="InterPro"/>
</dbReference>
<evidence type="ECO:0000259" key="1">
    <source>
        <dbReference type="PROSITE" id="PS51766"/>
    </source>
</evidence>
<protein>
    <recommendedName>
        <fullName evidence="1">Dockerin domain-containing protein</fullName>
    </recommendedName>
</protein>
<dbReference type="SUPFAM" id="SSF63446">
    <property type="entry name" value="Type I dockerin domain"/>
    <property type="match status" value="1"/>
</dbReference>
<dbReference type="PROSITE" id="PS00018">
    <property type="entry name" value="EF_HAND_1"/>
    <property type="match status" value="1"/>
</dbReference>
<dbReference type="EMBL" id="UINC01155708">
    <property type="protein sequence ID" value="SVD51721.1"/>
    <property type="molecule type" value="Genomic_DNA"/>
</dbReference>
<dbReference type="InterPro" id="IPR036439">
    <property type="entry name" value="Dockerin_dom_sf"/>
</dbReference>
<sequence>MEQNRRMIDWLDPDYTGTLVIDGTYVEVTGLPGDINSDETVNILDIIQLANMILSGEYADNADLNGDGNLNILDIVAIVNIILDN</sequence>
<gene>
    <name evidence="2" type="ORF">METZ01_LOCUS404575</name>
</gene>
<name>A0A382W0P9_9ZZZZ</name>
<accession>A0A382W0P9</accession>
<dbReference type="Gene3D" id="1.10.1330.10">
    <property type="entry name" value="Dockerin domain"/>
    <property type="match status" value="1"/>
</dbReference>